<accession>A0A923MZZ4</accession>
<dbReference type="Pfam" id="PF13181">
    <property type="entry name" value="TPR_8"/>
    <property type="match status" value="1"/>
</dbReference>
<evidence type="ECO:0000313" key="2">
    <source>
        <dbReference type="Proteomes" id="UP000641454"/>
    </source>
</evidence>
<dbReference type="InterPro" id="IPR011990">
    <property type="entry name" value="TPR-like_helical_dom_sf"/>
</dbReference>
<dbReference type="RefSeq" id="WP_222621505.1">
    <property type="nucleotide sequence ID" value="NZ_JACRUK010000002.1"/>
</dbReference>
<organism evidence="1 2">
    <name type="scientific">Flavobacterium muglaense</name>
    <dbReference type="NCBI Taxonomy" id="2764716"/>
    <lineage>
        <taxon>Bacteria</taxon>
        <taxon>Pseudomonadati</taxon>
        <taxon>Bacteroidota</taxon>
        <taxon>Flavobacteriia</taxon>
        <taxon>Flavobacteriales</taxon>
        <taxon>Flavobacteriaceae</taxon>
        <taxon>Flavobacterium</taxon>
    </lineage>
</organism>
<dbReference type="EMBL" id="JACRUL010000002">
    <property type="protein sequence ID" value="MBC5843203.1"/>
    <property type="molecule type" value="Genomic_DNA"/>
</dbReference>
<keyword evidence="2" id="KW-1185">Reference proteome</keyword>
<dbReference type="Gene3D" id="1.25.40.10">
    <property type="entry name" value="Tetratricopeptide repeat domain"/>
    <property type="match status" value="2"/>
</dbReference>
<dbReference type="InterPro" id="IPR019734">
    <property type="entry name" value="TPR_rpt"/>
</dbReference>
<dbReference type="AlphaFoldDB" id="A0A923MZZ4"/>
<dbReference type="SUPFAM" id="SSF48452">
    <property type="entry name" value="TPR-like"/>
    <property type="match status" value="1"/>
</dbReference>
<comment type="caution">
    <text evidence="1">The sequence shown here is derived from an EMBL/GenBank/DDBJ whole genome shotgun (WGS) entry which is preliminary data.</text>
</comment>
<protein>
    <recommendedName>
        <fullName evidence="3">Tetratricopeptide repeat protein</fullName>
    </recommendedName>
</protein>
<evidence type="ECO:0008006" key="3">
    <source>
        <dbReference type="Google" id="ProtNLM"/>
    </source>
</evidence>
<evidence type="ECO:0000313" key="1">
    <source>
        <dbReference type="EMBL" id="MBC5843203.1"/>
    </source>
</evidence>
<name>A0A923MZZ4_9FLAO</name>
<proteinExistence type="predicted"/>
<sequence length="191" mass="22419">MNLTENQISEFNSYYNKACTLQKGIILIDGYRPKNLGFFEKMRAKKAIYNFEKALEIYPESWQTLFFIGKIYQRFRDYEKSLNFIELSMKYETQNHVLPQEASLVCMHLNQIAKAIEYSKLSININPENVALLGNHAMNLLVAEFDVEAKDIIEKAILLHPQDKINRNIKQKIENVILKKEKRPKFNDAIQ</sequence>
<dbReference type="Proteomes" id="UP000641454">
    <property type="component" value="Unassembled WGS sequence"/>
</dbReference>
<gene>
    <name evidence="1" type="ORF">H8R25_01955</name>
</gene>
<reference evidence="1 2" key="1">
    <citation type="submission" date="2020-08" db="EMBL/GenBank/DDBJ databases">
        <title>Description of novel Flavobacterium F-392 isolate.</title>
        <authorList>
            <person name="Saticioglu I.B."/>
            <person name="Duman M."/>
            <person name="Altun S."/>
        </authorList>
    </citation>
    <scope>NUCLEOTIDE SEQUENCE [LARGE SCALE GENOMIC DNA]</scope>
    <source>
        <strain evidence="1 2">F-392</strain>
    </source>
</reference>